<dbReference type="NCBIfam" id="NF004015">
    <property type="entry name" value="PRK05477.1-5"/>
    <property type="match status" value="1"/>
</dbReference>
<dbReference type="PANTHER" id="PTHR11659:SF0">
    <property type="entry name" value="GLUTAMYL-TRNA(GLN) AMIDOTRANSFERASE SUBUNIT B, MITOCHONDRIAL"/>
    <property type="match status" value="1"/>
</dbReference>
<evidence type="ECO:0000313" key="14">
    <source>
        <dbReference type="Proteomes" id="UP000288953"/>
    </source>
</evidence>
<keyword evidence="4 11" id="KW-0436">Ligase</keyword>
<evidence type="ECO:0000256" key="7">
    <source>
        <dbReference type="ARBA" id="ARBA00022917"/>
    </source>
</evidence>
<dbReference type="PANTHER" id="PTHR11659">
    <property type="entry name" value="GLUTAMYL-TRNA GLN AMIDOTRANSFERASE SUBUNIT B MITOCHONDRIAL AND PROKARYOTIC PET112-RELATED"/>
    <property type="match status" value="1"/>
</dbReference>
<evidence type="ECO:0000256" key="8">
    <source>
        <dbReference type="ARBA" id="ARBA00024799"/>
    </source>
</evidence>
<feature type="domain" description="Asn/Gln amidotransferase" evidence="12">
    <location>
        <begin position="328"/>
        <end position="479"/>
    </location>
</feature>
<dbReference type="InterPro" id="IPR017959">
    <property type="entry name" value="Asn/Gln-tRNA_amidoTrfase_suB/E"/>
</dbReference>
<dbReference type="Gene3D" id="1.10.10.410">
    <property type="match status" value="1"/>
</dbReference>
<comment type="catalytic activity">
    <reaction evidence="10 11">
        <text>L-glutamyl-tRNA(Gln) + L-glutamine + ATP + H2O = L-glutaminyl-tRNA(Gln) + L-glutamate + ADP + phosphate + H(+)</text>
        <dbReference type="Rhea" id="RHEA:17521"/>
        <dbReference type="Rhea" id="RHEA-COMP:9681"/>
        <dbReference type="Rhea" id="RHEA-COMP:9684"/>
        <dbReference type="ChEBI" id="CHEBI:15377"/>
        <dbReference type="ChEBI" id="CHEBI:15378"/>
        <dbReference type="ChEBI" id="CHEBI:29985"/>
        <dbReference type="ChEBI" id="CHEBI:30616"/>
        <dbReference type="ChEBI" id="CHEBI:43474"/>
        <dbReference type="ChEBI" id="CHEBI:58359"/>
        <dbReference type="ChEBI" id="CHEBI:78520"/>
        <dbReference type="ChEBI" id="CHEBI:78521"/>
        <dbReference type="ChEBI" id="CHEBI:456216"/>
    </reaction>
</comment>
<keyword evidence="5 11" id="KW-0547">Nucleotide-binding</keyword>
<dbReference type="Proteomes" id="UP000288953">
    <property type="component" value="Chromosome"/>
</dbReference>
<evidence type="ECO:0000256" key="2">
    <source>
        <dbReference type="ARBA" id="ARBA00011123"/>
    </source>
</evidence>
<comment type="similarity">
    <text evidence="1 11">Belongs to the GatB/GatE family. GatB subfamily.</text>
</comment>
<dbReference type="InterPro" id="IPR023168">
    <property type="entry name" value="GatB_Yqey_C_2"/>
</dbReference>
<evidence type="ECO:0000256" key="1">
    <source>
        <dbReference type="ARBA" id="ARBA00005306"/>
    </source>
</evidence>
<dbReference type="PROSITE" id="PS01234">
    <property type="entry name" value="GATB"/>
    <property type="match status" value="1"/>
</dbReference>
<dbReference type="SUPFAM" id="SSF55931">
    <property type="entry name" value="Glutamine synthetase/guanido kinase"/>
    <property type="match status" value="1"/>
</dbReference>
<comment type="subunit">
    <text evidence="2 11">Heterotrimer of A, B and C subunits.</text>
</comment>
<dbReference type="InterPro" id="IPR042114">
    <property type="entry name" value="GatB_C_1"/>
</dbReference>
<dbReference type="SUPFAM" id="SSF89095">
    <property type="entry name" value="GatB/YqeY motif"/>
    <property type="match status" value="1"/>
</dbReference>
<comment type="catalytic activity">
    <reaction evidence="9 11">
        <text>L-aspartyl-tRNA(Asn) + L-glutamine + ATP + H2O = L-asparaginyl-tRNA(Asn) + L-glutamate + ADP + phosphate + 2 H(+)</text>
        <dbReference type="Rhea" id="RHEA:14513"/>
        <dbReference type="Rhea" id="RHEA-COMP:9674"/>
        <dbReference type="Rhea" id="RHEA-COMP:9677"/>
        <dbReference type="ChEBI" id="CHEBI:15377"/>
        <dbReference type="ChEBI" id="CHEBI:15378"/>
        <dbReference type="ChEBI" id="CHEBI:29985"/>
        <dbReference type="ChEBI" id="CHEBI:30616"/>
        <dbReference type="ChEBI" id="CHEBI:43474"/>
        <dbReference type="ChEBI" id="CHEBI:58359"/>
        <dbReference type="ChEBI" id="CHEBI:78515"/>
        <dbReference type="ChEBI" id="CHEBI:78516"/>
        <dbReference type="ChEBI" id="CHEBI:456216"/>
    </reaction>
</comment>
<evidence type="ECO:0000313" key="13">
    <source>
        <dbReference type="EMBL" id="QAX81870.1"/>
    </source>
</evidence>
<dbReference type="InterPro" id="IPR017958">
    <property type="entry name" value="Gln-tRNA_amidoTrfase_suB_CS"/>
</dbReference>
<dbReference type="InterPro" id="IPR014746">
    <property type="entry name" value="Gln_synth/guanido_kin_cat_dom"/>
</dbReference>
<dbReference type="SMART" id="SM00845">
    <property type="entry name" value="GatB_Yqey"/>
    <property type="match status" value="1"/>
</dbReference>
<evidence type="ECO:0000256" key="6">
    <source>
        <dbReference type="ARBA" id="ARBA00022840"/>
    </source>
</evidence>
<dbReference type="NCBIfam" id="NF004012">
    <property type="entry name" value="PRK05477.1-2"/>
    <property type="match status" value="1"/>
</dbReference>
<dbReference type="HAMAP" id="MF_00121">
    <property type="entry name" value="GatB"/>
    <property type="match status" value="1"/>
</dbReference>
<evidence type="ECO:0000256" key="5">
    <source>
        <dbReference type="ARBA" id="ARBA00022741"/>
    </source>
</evidence>
<gene>
    <name evidence="11 13" type="primary">gatB</name>
    <name evidence="13" type="ORF">C3B55_00536</name>
</gene>
<dbReference type="EC" id="6.3.5.-" evidence="11"/>
<evidence type="ECO:0000256" key="9">
    <source>
        <dbReference type="ARBA" id="ARBA00047380"/>
    </source>
</evidence>
<evidence type="ECO:0000256" key="3">
    <source>
        <dbReference type="ARBA" id="ARBA00016923"/>
    </source>
</evidence>
<dbReference type="GO" id="GO:0016874">
    <property type="term" value="F:ligase activity"/>
    <property type="evidence" value="ECO:0007669"/>
    <property type="project" value="UniProtKB-KW"/>
</dbReference>
<comment type="function">
    <text evidence="8 11">Allows the formation of correctly charged Asn-tRNA(Asn) or Gln-tRNA(Gln) through the transamidation of misacylated Asp-tRNA(Asn) or Glu-tRNA(Gln) in organisms which lack either or both of asparaginyl-tRNA or glutaminyl-tRNA synthetases. The reaction takes place in the presence of glutamine and ATP through an activated phospho-Asp-tRNA(Asn) or phospho-Glu-tRNA(Gln).</text>
</comment>
<dbReference type="Pfam" id="PF02637">
    <property type="entry name" value="GatB_Yqey"/>
    <property type="match status" value="1"/>
</dbReference>
<keyword evidence="6 11" id="KW-0067">ATP-binding</keyword>
<name>A0ABX5R9J5_9PSED</name>
<dbReference type="EMBL" id="CP026512">
    <property type="protein sequence ID" value="QAX81870.1"/>
    <property type="molecule type" value="Genomic_DNA"/>
</dbReference>
<dbReference type="InterPro" id="IPR004413">
    <property type="entry name" value="GatB"/>
</dbReference>
<dbReference type="Gene3D" id="1.10.150.380">
    <property type="entry name" value="GatB domain, N-terminal subdomain"/>
    <property type="match status" value="1"/>
</dbReference>
<dbReference type="NCBIfam" id="NF004014">
    <property type="entry name" value="PRK05477.1-4"/>
    <property type="match status" value="1"/>
</dbReference>
<evidence type="ECO:0000259" key="12">
    <source>
        <dbReference type="SMART" id="SM00845"/>
    </source>
</evidence>
<dbReference type="RefSeq" id="WP_129211160.1">
    <property type="nucleotide sequence ID" value="NZ_CP026512.1"/>
</dbReference>
<dbReference type="InterPro" id="IPR018027">
    <property type="entry name" value="Asn/Gln_amidotransferase"/>
</dbReference>
<evidence type="ECO:0000256" key="10">
    <source>
        <dbReference type="ARBA" id="ARBA00047913"/>
    </source>
</evidence>
<evidence type="ECO:0000256" key="11">
    <source>
        <dbReference type="HAMAP-Rule" id="MF_00121"/>
    </source>
</evidence>
<keyword evidence="7 11" id="KW-0648">Protein biosynthesis</keyword>
<dbReference type="NCBIfam" id="TIGR00133">
    <property type="entry name" value="gatB"/>
    <property type="match status" value="1"/>
</dbReference>
<keyword evidence="14" id="KW-1185">Reference proteome</keyword>
<proteinExistence type="inferred from homology"/>
<dbReference type="InterPro" id="IPR003789">
    <property type="entry name" value="Asn/Gln_tRNA_amidoTrase-B-like"/>
</dbReference>
<evidence type="ECO:0000256" key="4">
    <source>
        <dbReference type="ARBA" id="ARBA00022598"/>
    </source>
</evidence>
<sequence length="481" mass="53889">MQWEVIIGLEIHAQLATQSKIFSGSATTFGSEPNTQASLVDLGMPGVLPILNQEAVRMAVMFGLAINAKIGQYNVFTRKNYFYPDLPKGYQISQMELPIVGNGYLDIQLEDCTIKRVGITRAHLEEDTGKSLHEAFPSVTGIDLNRAGMPLLEIVSEPDMRSAKEAVAYVTTVHTLVRYLGICNGNMAQGSLRCDCNVSIRPKGQIEFSARCEIKNINSFRFIEKAINSEVRRQIKLIKDGNKVIQQTRLYDISKDKTRAMRNKEEANDYRYFPDPDLLPVILEDSFLEDIRARLPELPQQKLRRFQKQFGLSAYDARVLTSSCQQANYFEEVVSIAGDAKLSANWVMVELGALLNKQGLRIDDAPITAKQLGCMLLRIKDNTLSGKIAKTVFEAIAADEGSADDIIEKRKLNQVTDSSVILVILDDILTVNVEQVKQYRVADKSKRSKIFNFFVGQAMQASKGKVNPQQVNKLLKDKLED</sequence>
<dbReference type="Pfam" id="PF02934">
    <property type="entry name" value="GatB_N"/>
    <property type="match status" value="1"/>
</dbReference>
<accession>A0ABX5R9J5</accession>
<protein>
    <recommendedName>
        <fullName evidence="3 11">Aspartyl/glutamyl-tRNA(Asn/Gln) amidotransferase subunit B</fullName>
        <shortName evidence="11">Asp/Glu-ADT subunit B</shortName>
        <ecNumber evidence="11">6.3.5.-</ecNumber>
    </recommendedName>
</protein>
<reference evidence="13 14" key="1">
    <citation type="journal article" date="2018" name="Genome Biol. Evol.">
        <title>Partnering With a Pest: Genomes of Hemlock Woolly Adelgid Symbionts Reveal Atypical Nutritional Provisioning Patterns in Dual-Obligate Bacteria.</title>
        <authorList>
            <person name="Weglarz K.M."/>
            <person name="Havill N.P."/>
            <person name="Burke G.R."/>
            <person name="von Dohlen C.D."/>
        </authorList>
    </citation>
    <scope>NUCLEOTIDE SEQUENCE [LARGE SCALE GENOMIC DNA]</scope>
    <source>
        <strain evidence="13 14">HWA_ENA</strain>
    </source>
</reference>
<organism evidence="13 14">
    <name type="scientific">Candidatus Pseudomonas adelgestsugas</name>
    <dbReference type="NCBI Taxonomy" id="1302376"/>
    <lineage>
        <taxon>Bacteria</taxon>
        <taxon>Pseudomonadati</taxon>
        <taxon>Pseudomonadota</taxon>
        <taxon>Gammaproteobacteria</taxon>
        <taxon>Pseudomonadales</taxon>
        <taxon>Pseudomonadaceae</taxon>
        <taxon>Pseudomonas</taxon>
    </lineage>
</organism>
<dbReference type="InterPro" id="IPR006075">
    <property type="entry name" value="Asn/Gln-tRNA_Trfase_suB/E_cat"/>
</dbReference>